<name>A0ABV9HHX2_9MICO</name>
<dbReference type="RefSeq" id="WP_377137056.1">
    <property type="nucleotide sequence ID" value="NZ_JBHSFI010000005.1"/>
</dbReference>
<dbReference type="Proteomes" id="UP001596011">
    <property type="component" value="Unassembled WGS sequence"/>
</dbReference>
<dbReference type="Gene3D" id="3.40.630.40">
    <property type="entry name" value="Zn-dependent exopeptidases"/>
    <property type="match status" value="1"/>
</dbReference>
<keyword evidence="3" id="KW-1185">Reference proteome</keyword>
<evidence type="ECO:0000313" key="2">
    <source>
        <dbReference type="EMBL" id="MFC4629867.1"/>
    </source>
</evidence>
<protein>
    <submittedName>
        <fullName evidence="2">Uncharacterized protein</fullName>
    </submittedName>
</protein>
<evidence type="ECO:0000256" key="1">
    <source>
        <dbReference type="SAM" id="MobiDB-lite"/>
    </source>
</evidence>
<reference evidence="3" key="1">
    <citation type="journal article" date="2019" name="Int. J. Syst. Evol. Microbiol.">
        <title>The Global Catalogue of Microorganisms (GCM) 10K type strain sequencing project: providing services to taxonomists for standard genome sequencing and annotation.</title>
        <authorList>
            <consortium name="The Broad Institute Genomics Platform"/>
            <consortium name="The Broad Institute Genome Sequencing Center for Infectious Disease"/>
            <person name="Wu L."/>
            <person name="Ma J."/>
        </authorList>
    </citation>
    <scope>NUCLEOTIDE SEQUENCE [LARGE SCALE GENOMIC DNA]</scope>
    <source>
        <strain evidence="3">CCUG 42722</strain>
    </source>
</reference>
<comment type="caution">
    <text evidence="2">The sequence shown here is derived from an EMBL/GenBank/DDBJ whole genome shotgun (WGS) entry which is preliminary data.</text>
</comment>
<sequence>MSDEQETADATAGLVARWLALEQIFSQNGYEGGHLALPSPIAGSVSEPTPGLLEITGSTHPHVVVTAAHATNHERAGSTKVADRGTGGLAILLAQLTGCTALVALSTAGDANYDEVHPLKERLADLRPTVVIDLHGMRSRTESDVDLGTGGGLVPATVIDALDGSDLRVTTNEVFDAMRPTTVTSFAQSQGIRAVQVEIGAHLRPPSGEAPALGRLIDAVVAAIEQVDLAPASGLEPVSVKIASGLPTAVVHPSMLPGTDGPVPVTVVSGERTTVAWAWSAAAAGIPERARHLSPGQVGVSRRLRVSLGEAPHVSVRVPQFRRLHTFAALVDDMPGANEVQVCPTDMNPGTYLLVQGGVTAWVSAVPRDHVRPGTVRLAYQLRLLIASDGDADNTRVVLVAAAPDVVRHGVSIGRLQRSSEALDRTMERLWRALFRAPEFSARVVQAHAGDDAAPIVTLHPAVFDRIGIESGQQVLVRWGGREVVALAVADHDPPTSVSPTESMKKVQRVNRLWPDLPEGISAHVTVRMSTRLRDQLGAPVATVISVRRRMRPVLVRNLNSLVVPLASLVLAGAALPDPHWPTLGLGTALMSVFALARLRIPQPRSRARVDEDWVERMAEPVGHSGSEPERGGEKVGG</sequence>
<gene>
    <name evidence="2" type="ORF">ACFO6V_16585</name>
</gene>
<organism evidence="2 3">
    <name type="scientific">Promicromonospora alba</name>
    <dbReference type="NCBI Taxonomy" id="1616110"/>
    <lineage>
        <taxon>Bacteria</taxon>
        <taxon>Bacillati</taxon>
        <taxon>Actinomycetota</taxon>
        <taxon>Actinomycetes</taxon>
        <taxon>Micrococcales</taxon>
        <taxon>Promicromonosporaceae</taxon>
        <taxon>Promicromonospora</taxon>
    </lineage>
</organism>
<accession>A0ABV9HHX2</accession>
<feature type="region of interest" description="Disordered" evidence="1">
    <location>
        <begin position="618"/>
        <end position="638"/>
    </location>
</feature>
<proteinExistence type="predicted"/>
<feature type="compositionally biased region" description="Basic and acidic residues" evidence="1">
    <location>
        <begin position="627"/>
        <end position="638"/>
    </location>
</feature>
<dbReference type="EMBL" id="JBHSFI010000005">
    <property type="protein sequence ID" value="MFC4629867.1"/>
    <property type="molecule type" value="Genomic_DNA"/>
</dbReference>
<evidence type="ECO:0000313" key="3">
    <source>
        <dbReference type="Proteomes" id="UP001596011"/>
    </source>
</evidence>
<dbReference type="SUPFAM" id="SSF53187">
    <property type="entry name" value="Zn-dependent exopeptidases"/>
    <property type="match status" value="1"/>
</dbReference>